<dbReference type="EMBL" id="LKAM01000007">
    <property type="protein sequence ID" value="KUM47443.1"/>
    <property type="molecule type" value="Genomic_DNA"/>
</dbReference>
<accession>A0A101LYA9</accession>
<comment type="caution">
    <text evidence="1">The sequence shown here is derived from an EMBL/GenBank/DDBJ whole genome shotgun (WGS) entry which is preliminary data.</text>
</comment>
<organism evidence="1">
    <name type="scientific">Picea glauca</name>
    <name type="common">White spruce</name>
    <name type="synonym">Pinus glauca</name>
    <dbReference type="NCBI Taxonomy" id="3330"/>
    <lineage>
        <taxon>Eukaryota</taxon>
        <taxon>Viridiplantae</taxon>
        <taxon>Streptophyta</taxon>
        <taxon>Embryophyta</taxon>
        <taxon>Tracheophyta</taxon>
        <taxon>Spermatophyta</taxon>
        <taxon>Pinopsida</taxon>
        <taxon>Pinidae</taxon>
        <taxon>Conifers I</taxon>
        <taxon>Pinales</taxon>
        <taxon>Pinaceae</taxon>
        <taxon>Picea</taxon>
    </lineage>
</organism>
<geneLocation type="mitochondrion" evidence="1"/>
<name>A0A101LYA9_PICGL</name>
<evidence type="ECO:0000313" key="1">
    <source>
        <dbReference type="EMBL" id="KUM47443.1"/>
    </source>
</evidence>
<keyword evidence="1" id="KW-0496">Mitochondrion</keyword>
<proteinExistence type="predicted"/>
<gene>
    <name evidence="1" type="ORF">ABT39_MTgene5629</name>
</gene>
<protein>
    <submittedName>
        <fullName evidence="1">Uncharacterized protein</fullName>
    </submittedName>
</protein>
<reference evidence="1" key="1">
    <citation type="journal article" date="2015" name="Genome Biol. Evol.">
        <title>Organellar Genomes of White Spruce (Picea glauca): Assembly and Annotation.</title>
        <authorList>
            <person name="Jackman S.D."/>
            <person name="Warren R.L."/>
            <person name="Gibb E.A."/>
            <person name="Vandervalk B.P."/>
            <person name="Mohamadi H."/>
            <person name="Chu J."/>
            <person name="Raymond A."/>
            <person name="Pleasance S."/>
            <person name="Coope R."/>
            <person name="Wildung M.R."/>
            <person name="Ritland C.E."/>
            <person name="Bousquet J."/>
            <person name="Jones S.J."/>
            <person name="Bohlmann J."/>
            <person name="Birol I."/>
        </authorList>
    </citation>
    <scope>NUCLEOTIDE SEQUENCE [LARGE SCALE GENOMIC DNA]</scope>
    <source>
        <tissue evidence="1">Flushing bud</tissue>
    </source>
</reference>
<sequence length="77" mass="8177">MWMLSPFPAAKRGGIGLGGLQPFKVSKLGSFLFKGGGLGRSISLGRFLDISYELLPSIIPLPLFSISKSLGSSNNIH</sequence>
<dbReference type="AlphaFoldDB" id="A0A101LYA9"/>